<dbReference type="SUPFAM" id="SSF48179">
    <property type="entry name" value="6-phosphogluconate dehydrogenase C-terminal domain-like"/>
    <property type="match status" value="1"/>
</dbReference>
<feature type="domain" description="3-hydroxyisobutyrate dehydrogenase-like NAD-binding" evidence="5">
    <location>
        <begin position="174"/>
        <end position="292"/>
    </location>
</feature>
<evidence type="ECO:0000256" key="1">
    <source>
        <dbReference type="ARBA" id="ARBA00023002"/>
    </source>
</evidence>
<keyword evidence="1" id="KW-0560">Oxidoreductase</keyword>
<dbReference type="PANTHER" id="PTHR43060">
    <property type="entry name" value="3-HYDROXYISOBUTYRATE DEHYDROGENASE-LIKE 1, MITOCHONDRIAL-RELATED"/>
    <property type="match status" value="1"/>
</dbReference>
<evidence type="ECO:0000259" key="5">
    <source>
        <dbReference type="Pfam" id="PF14833"/>
    </source>
</evidence>
<dbReference type="Pfam" id="PF03446">
    <property type="entry name" value="NAD_binding_2"/>
    <property type="match status" value="1"/>
</dbReference>
<dbReference type="PIRSF" id="PIRSF000103">
    <property type="entry name" value="HIBADH"/>
    <property type="match status" value="1"/>
</dbReference>
<dbReference type="GO" id="GO:0016491">
    <property type="term" value="F:oxidoreductase activity"/>
    <property type="evidence" value="ECO:0007669"/>
    <property type="project" value="UniProtKB-KW"/>
</dbReference>
<proteinExistence type="predicted"/>
<feature type="active site" evidence="3">
    <location>
        <position position="180"/>
    </location>
</feature>
<dbReference type="OrthoDB" id="9812907at2"/>
<dbReference type="AlphaFoldDB" id="A0A1G7YN99"/>
<organism evidence="6 7">
    <name type="scientific">Roseospirillum parvum</name>
    <dbReference type="NCBI Taxonomy" id="83401"/>
    <lineage>
        <taxon>Bacteria</taxon>
        <taxon>Pseudomonadati</taxon>
        <taxon>Pseudomonadota</taxon>
        <taxon>Alphaproteobacteria</taxon>
        <taxon>Rhodospirillales</taxon>
        <taxon>Rhodospirillaceae</taxon>
        <taxon>Roseospirillum</taxon>
    </lineage>
</organism>
<dbReference type="STRING" id="83401.SAMN05421742_103352"/>
<dbReference type="Gene3D" id="1.10.1040.10">
    <property type="entry name" value="N-(1-d-carboxylethyl)-l-norvaline Dehydrogenase, domain 2"/>
    <property type="match status" value="1"/>
</dbReference>
<dbReference type="GO" id="GO:0051287">
    <property type="term" value="F:NAD binding"/>
    <property type="evidence" value="ECO:0007669"/>
    <property type="project" value="InterPro"/>
</dbReference>
<dbReference type="SUPFAM" id="SSF51735">
    <property type="entry name" value="NAD(P)-binding Rossmann-fold domains"/>
    <property type="match status" value="1"/>
</dbReference>
<keyword evidence="2" id="KW-0520">NAD</keyword>
<accession>A0A1G7YN99</accession>
<dbReference type="InterPro" id="IPR029154">
    <property type="entry name" value="HIBADH-like_NADP-bd"/>
</dbReference>
<dbReference type="Gene3D" id="3.40.50.720">
    <property type="entry name" value="NAD(P)-binding Rossmann-like Domain"/>
    <property type="match status" value="1"/>
</dbReference>
<dbReference type="InterPro" id="IPR015815">
    <property type="entry name" value="HIBADH-related"/>
</dbReference>
<keyword evidence="7" id="KW-1185">Reference proteome</keyword>
<dbReference type="GO" id="GO:0050661">
    <property type="term" value="F:NADP binding"/>
    <property type="evidence" value="ECO:0007669"/>
    <property type="project" value="InterPro"/>
</dbReference>
<dbReference type="Pfam" id="PF14833">
    <property type="entry name" value="NAD_binding_11"/>
    <property type="match status" value="1"/>
</dbReference>
<evidence type="ECO:0000256" key="2">
    <source>
        <dbReference type="ARBA" id="ARBA00023027"/>
    </source>
</evidence>
<reference evidence="7" key="1">
    <citation type="submission" date="2016-10" db="EMBL/GenBank/DDBJ databases">
        <authorList>
            <person name="Varghese N."/>
            <person name="Submissions S."/>
        </authorList>
    </citation>
    <scope>NUCLEOTIDE SEQUENCE [LARGE SCALE GENOMIC DNA]</scope>
    <source>
        <strain evidence="7">930I</strain>
    </source>
</reference>
<dbReference type="InterPro" id="IPR008927">
    <property type="entry name" value="6-PGluconate_DH-like_C_sf"/>
</dbReference>
<dbReference type="Proteomes" id="UP000217076">
    <property type="component" value="Unassembled WGS sequence"/>
</dbReference>
<evidence type="ECO:0000313" key="6">
    <source>
        <dbReference type="EMBL" id="SDG97796.1"/>
    </source>
</evidence>
<evidence type="ECO:0000256" key="3">
    <source>
        <dbReference type="PIRSR" id="PIRSR000103-1"/>
    </source>
</evidence>
<name>A0A1G7YN99_9PROT</name>
<dbReference type="PANTHER" id="PTHR43060:SF15">
    <property type="entry name" value="3-HYDROXYISOBUTYRATE DEHYDROGENASE-LIKE 1, MITOCHONDRIAL-RELATED"/>
    <property type="match status" value="1"/>
</dbReference>
<dbReference type="InterPro" id="IPR006115">
    <property type="entry name" value="6PGDH_NADP-bd"/>
</dbReference>
<evidence type="ECO:0000259" key="4">
    <source>
        <dbReference type="Pfam" id="PF03446"/>
    </source>
</evidence>
<protein>
    <submittedName>
        <fullName evidence="6">3-hydroxyisobutyrate dehydrogenase</fullName>
    </submittedName>
</protein>
<feature type="domain" description="6-phosphogluconate dehydrogenase NADP-binding" evidence="4">
    <location>
        <begin position="13"/>
        <end position="169"/>
    </location>
</feature>
<evidence type="ECO:0000313" key="7">
    <source>
        <dbReference type="Proteomes" id="UP000217076"/>
    </source>
</evidence>
<dbReference type="RefSeq" id="WP_092617386.1">
    <property type="nucleotide sequence ID" value="NZ_FNCV01000003.1"/>
</dbReference>
<sequence length="296" mass="30463">MPSLPTLKPGRPVGVVGLGIMARGMVANLKKAGFVVHGFSRTREKCADLIADGLIWHDSPGELAAAVDAVITMVGYPTDVEEVYFGDQGILGAARPGTLLIDMTTSAPSLAERLAEAAAAKGCAALDAPVSGGDVGARNGTLAIMVGGAEDAFEAARPLFEAMGQTIARLGPAGAGQHTKMVNQTVIAGTILGVAEALAYADKAGLDQSAVLDVIGQGAAGGFQLNVLGKRMVEGDFAPGFFVHHFLKDLGIAQQEAGQRGLDLKALKLAIAQFTRHAQAGGREDGTQGIYQSYLR</sequence>
<dbReference type="InterPro" id="IPR036291">
    <property type="entry name" value="NAD(P)-bd_dom_sf"/>
</dbReference>
<dbReference type="InterPro" id="IPR013328">
    <property type="entry name" value="6PGD_dom2"/>
</dbReference>
<gene>
    <name evidence="6" type="ORF">SAMN05421742_103352</name>
</gene>
<dbReference type="EMBL" id="FNCV01000003">
    <property type="protein sequence ID" value="SDG97796.1"/>
    <property type="molecule type" value="Genomic_DNA"/>
</dbReference>